<evidence type="ECO:0000313" key="4">
    <source>
        <dbReference type="Proteomes" id="UP000295680"/>
    </source>
</evidence>
<dbReference type="InterPro" id="IPR050491">
    <property type="entry name" value="AmpC-like"/>
</dbReference>
<accession>A0A4R2K021</accession>
<dbReference type="AlphaFoldDB" id="A0A4R2K021"/>
<evidence type="ECO:0000259" key="2">
    <source>
        <dbReference type="Pfam" id="PF00144"/>
    </source>
</evidence>
<dbReference type="Pfam" id="PF00144">
    <property type="entry name" value="Beta-lactamase"/>
    <property type="match status" value="1"/>
</dbReference>
<dbReference type="InterPro" id="IPR012338">
    <property type="entry name" value="Beta-lactam/transpept-like"/>
</dbReference>
<dbReference type="PANTHER" id="PTHR46825:SF7">
    <property type="entry name" value="D-ALANYL-D-ALANINE CARBOXYPEPTIDASE"/>
    <property type="match status" value="1"/>
</dbReference>
<keyword evidence="4" id="KW-1185">Reference proteome</keyword>
<sequence>MVAAVISSPIAASEPRTTRSTNRVRTPRVLRRVGVAALAVTLLAGAAAPATAAARPDRPELQAAIQSIVDQGFAGTQMRVRDQRGEWVGSAGVSKLGEPAKPATYGRFRVGSATKAFTATVALQLVAAGQVGLDTPAADYLPGYGLDRRITVRMLLQHTSGLFNFTGEFYPDRFEPGIPVTGEEWVDNRFHVYPPAELARFALAKPTRFEPGTGWSYANTNYVLIRLLIEKVTGHSYVDEVKRRILWPLKLWGTEAPELWSTEILGPHAHGYYRYEDASGQKQTVDVSRQNPSWLSNGGDMISTTQDLSTFLAALLGGKLLPAPLLAQMLTPYPTSGYGFGLTMMAMGPSCGGTLVAISGFINGYGQLTYSTLDGRKTLSASVTTGDKDVDLIPEGAKAVQKLLKAEFCTG</sequence>
<name>A0A4R2K021_9PSEU</name>
<dbReference type="EMBL" id="SLWS01000004">
    <property type="protein sequence ID" value="TCO59675.1"/>
    <property type="molecule type" value="Genomic_DNA"/>
</dbReference>
<dbReference type="SUPFAM" id="SSF56601">
    <property type="entry name" value="beta-lactamase/transpeptidase-like"/>
    <property type="match status" value="1"/>
</dbReference>
<dbReference type="Gene3D" id="3.40.710.10">
    <property type="entry name" value="DD-peptidase/beta-lactamase superfamily"/>
    <property type="match status" value="1"/>
</dbReference>
<proteinExistence type="predicted"/>
<keyword evidence="3" id="KW-0645">Protease</keyword>
<reference evidence="3 4" key="1">
    <citation type="submission" date="2019-03" db="EMBL/GenBank/DDBJ databases">
        <title>Genomic Encyclopedia of Type Strains, Phase IV (KMG-IV): sequencing the most valuable type-strain genomes for metagenomic binning, comparative biology and taxonomic classification.</title>
        <authorList>
            <person name="Goeker M."/>
        </authorList>
    </citation>
    <scope>NUCLEOTIDE SEQUENCE [LARGE SCALE GENOMIC DNA]</scope>
    <source>
        <strain evidence="3 4">DSM 45934</strain>
    </source>
</reference>
<dbReference type="Proteomes" id="UP000295680">
    <property type="component" value="Unassembled WGS sequence"/>
</dbReference>
<organism evidence="3 4">
    <name type="scientific">Actinocrispum wychmicini</name>
    <dbReference type="NCBI Taxonomy" id="1213861"/>
    <lineage>
        <taxon>Bacteria</taxon>
        <taxon>Bacillati</taxon>
        <taxon>Actinomycetota</taxon>
        <taxon>Actinomycetes</taxon>
        <taxon>Pseudonocardiales</taxon>
        <taxon>Pseudonocardiaceae</taxon>
        <taxon>Actinocrispum</taxon>
    </lineage>
</organism>
<dbReference type="GO" id="GO:0004180">
    <property type="term" value="F:carboxypeptidase activity"/>
    <property type="evidence" value="ECO:0007669"/>
    <property type="project" value="UniProtKB-KW"/>
</dbReference>
<gene>
    <name evidence="3" type="ORF">EV192_104518</name>
</gene>
<evidence type="ECO:0000313" key="3">
    <source>
        <dbReference type="EMBL" id="TCO59675.1"/>
    </source>
</evidence>
<evidence type="ECO:0000256" key="1">
    <source>
        <dbReference type="SAM" id="MobiDB-lite"/>
    </source>
</evidence>
<feature type="domain" description="Beta-lactamase-related" evidence="2">
    <location>
        <begin position="62"/>
        <end position="375"/>
    </location>
</feature>
<protein>
    <submittedName>
        <fullName evidence="3">D-alanyl-D-alanine carboxypeptidase</fullName>
    </submittedName>
</protein>
<feature type="compositionally biased region" description="Low complexity" evidence="1">
    <location>
        <begin position="1"/>
        <end position="13"/>
    </location>
</feature>
<dbReference type="PANTHER" id="PTHR46825">
    <property type="entry name" value="D-ALANYL-D-ALANINE-CARBOXYPEPTIDASE/ENDOPEPTIDASE AMPH"/>
    <property type="match status" value="1"/>
</dbReference>
<comment type="caution">
    <text evidence="3">The sequence shown here is derived from an EMBL/GenBank/DDBJ whole genome shotgun (WGS) entry which is preliminary data.</text>
</comment>
<keyword evidence="3" id="KW-0121">Carboxypeptidase</keyword>
<keyword evidence="3" id="KW-0378">Hydrolase</keyword>
<feature type="region of interest" description="Disordered" evidence="1">
    <location>
        <begin position="1"/>
        <end position="23"/>
    </location>
</feature>
<dbReference type="OrthoDB" id="503788at2"/>
<dbReference type="InterPro" id="IPR001466">
    <property type="entry name" value="Beta-lactam-related"/>
</dbReference>